<organism evidence="2">
    <name type="scientific">marine sediment metagenome</name>
    <dbReference type="NCBI Taxonomy" id="412755"/>
    <lineage>
        <taxon>unclassified sequences</taxon>
        <taxon>metagenomes</taxon>
        <taxon>ecological metagenomes</taxon>
    </lineage>
</organism>
<dbReference type="PANTHER" id="PTHR35177:SF2">
    <property type="entry name" value="HYDROGENASE MATURATION FACTOR HYBG"/>
    <property type="match status" value="1"/>
</dbReference>
<dbReference type="Pfam" id="PF01455">
    <property type="entry name" value="HupF_HypC"/>
    <property type="match status" value="1"/>
</dbReference>
<dbReference type="EMBL" id="LAZR01036598">
    <property type="protein sequence ID" value="KKL24428.1"/>
    <property type="molecule type" value="Genomic_DNA"/>
</dbReference>
<dbReference type="PANTHER" id="PTHR35177">
    <property type="entry name" value="HYDROGENASE MATURATION FACTOR HYBG"/>
    <property type="match status" value="1"/>
</dbReference>
<dbReference type="GO" id="GO:0051604">
    <property type="term" value="P:protein maturation"/>
    <property type="evidence" value="ECO:0007669"/>
    <property type="project" value="TreeGrafter"/>
</dbReference>
<comment type="caution">
    <text evidence="2">The sequence shown here is derived from an EMBL/GenBank/DDBJ whole genome shotgun (WGS) entry which is preliminary data.</text>
</comment>
<dbReference type="Gene3D" id="2.30.30.140">
    <property type="match status" value="1"/>
</dbReference>
<dbReference type="GO" id="GO:0005506">
    <property type="term" value="F:iron ion binding"/>
    <property type="evidence" value="ECO:0007669"/>
    <property type="project" value="TreeGrafter"/>
</dbReference>
<dbReference type="NCBIfam" id="TIGR00074">
    <property type="entry name" value="hypC_hupF"/>
    <property type="match status" value="1"/>
</dbReference>
<evidence type="ECO:0008006" key="3">
    <source>
        <dbReference type="Google" id="ProtNLM"/>
    </source>
</evidence>
<dbReference type="InterPro" id="IPR019812">
    <property type="entry name" value="Hydgase_assmbl_chp_CS"/>
</dbReference>
<dbReference type="PROSITE" id="PS01097">
    <property type="entry name" value="HUPF_HYPC"/>
    <property type="match status" value="1"/>
</dbReference>
<dbReference type="AlphaFoldDB" id="A0A0F9EKM1"/>
<gene>
    <name evidence="2" type="ORF">LCGC14_2415420</name>
</gene>
<dbReference type="PRINTS" id="PR00445">
    <property type="entry name" value="HUPFHYPC"/>
</dbReference>
<dbReference type="GO" id="GO:1902670">
    <property type="term" value="F:carbon dioxide binding"/>
    <property type="evidence" value="ECO:0007669"/>
    <property type="project" value="TreeGrafter"/>
</dbReference>
<comment type="similarity">
    <text evidence="1">Belongs to the HupF/HypC family.</text>
</comment>
<dbReference type="FunFam" id="2.30.30.140:FF:000022">
    <property type="entry name" value="Hydrogenase assembly chaperone HybG"/>
    <property type="match status" value="1"/>
</dbReference>
<proteinExistence type="inferred from homology"/>
<evidence type="ECO:0000313" key="2">
    <source>
        <dbReference type="EMBL" id="KKL24428.1"/>
    </source>
</evidence>
<sequence length="85" mass="9382">MCLAVPGKVISIDNSNPELMMAKVDFSGIIKEISVVWLPEAKVGDYILAHVGMALNTIDEEDAMETLRLLRELGEFDAEMGKDGW</sequence>
<protein>
    <recommendedName>
        <fullName evidence="3">Hydrogenase assembly chaperone HypC/HupF</fullName>
    </recommendedName>
</protein>
<dbReference type="InterPro" id="IPR001109">
    <property type="entry name" value="Hydrogenase_HupF/HypC"/>
</dbReference>
<reference evidence="2" key="1">
    <citation type="journal article" date="2015" name="Nature">
        <title>Complex archaea that bridge the gap between prokaryotes and eukaryotes.</title>
        <authorList>
            <person name="Spang A."/>
            <person name="Saw J.H."/>
            <person name="Jorgensen S.L."/>
            <person name="Zaremba-Niedzwiedzka K."/>
            <person name="Martijn J."/>
            <person name="Lind A.E."/>
            <person name="van Eijk R."/>
            <person name="Schleper C."/>
            <person name="Guy L."/>
            <person name="Ettema T.J."/>
        </authorList>
    </citation>
    <scope>NUCLEOTIDE SEQUENCE</scope>
</reference>
<accession>A0A0F9EKM1</accession>
<evidence type="ECO:0000256" key="1">
    <source>
        <dbReference type="ARBA" id="ARBA00006018"/>
    </source>
</evidence>
<name>A0A0F9EKM1_9ZZZZ</name>
<dbReference type="SUPFAM" id="SSF159127">
    <property type="entry name" value="HupF/HypC-like"/>
    <property type="match status" value="1"/>
</dbReference>